<keyword evidence="3" id="KW-1185">Reference proteome</keyword>
<evidence type="ECO:0000313" key="2">
    <source>
        <dbReference type="EMBL" id="SEW10105.1"/>
    </source>
</evidence>
<organism evidence="2 3">
    <name type="scientific">Roseivirga pacifica</name>
    <dbReference type="NCBI Taxonomy" id="1267423"/>
    <lineage>
        <taxon>Bacteria</taxon>
        <taxon>Pseudomonadati</taxon>
        <taxon>Bacteroidota</taxon>
        <taxon>Cytophagia</taxon>
        <taxon>Cytophagales</taxon>
        <taxon>Roseivirgaceae</taxon>
        <taxon>Roseivirga</taxon>
    </lineage>
</organism>
<protein>
    <recommendedName>
        <fullName evidence="4">TonB protein C-terminal</fullName>
    </recommendedName>
</protein>
<dbReference type="EMBL" id="FOIR01000001">
    <property type="protein sequence ID" value="SEW10105.1"/>
    <property type="molecule type" value="Genomic_DNA"/>
</dbReference>
<keyword evidence="1" id="KW-0732">Signal</keyword>
<name>A0A1I0P7P7_9BACT</name>
<feature type="signal peptide" evidence="1">
    <location>
        <begin position="1"/>
        <end position="17"/>
    </location>
</feature>
<evidence type="ECO:0000313" key="3">
    <source>
        <dbReference type="Proteomes" id="UP000199437"/>
    </source>
</evidence>
<dbReference type="Gene3D" id="3.30.1150.10">
    <property type="match status" value="1"/>
</dbReference>
<reference evidence="3" key="1">
    <citation type="submission" date="2016-10" db="EMBL/GenBank/DDBJ databases">
        <authorList>
            <person name="Varghese N."/>
            <person name="Submissions S."/>
        </authorList>
    </citation>
    <scope>NUCLEOTIDE SEQUENCE [LARGE SCALE GENOMIC DNA]</scope>
    <source>
        <strain evidence="3">CGMCC 1.12402</strain>
    </source>
</reference>
<evidence type="ECO:0008006" key="4">
    <source>
        <dbReference type="Google" id="ProtNLM"/>
    </source>
</evidence>
<dbReference type="Proteomes" id="UP000199437">
    <property type="component" value="Unassembled WGS sequence"/>
</dbReference>
<sequence length="314" mass="36147">MKKLLLLILLIPFFVQAQDFSGEITYEIRIVPKSDTIGIDTSGLKELIAREDGTTVSYIIGAKRYKSTYYKDGKYSYSYTYDNETKRMYDDYAGKPYITFRDARKPNYEYGDSEILEDATTKVLGHESYMVITESEYGLTKTYYSEDIRVDYTDFEGHNVGNWYNKLKEVDGAIALKTTTEYGLYYEIREAVKIKKRKVKDKEFELPDKPIAAAFSALDEKFDLLPPTQAQLDCYQEKTVANSKSGGKKYTSYITFILETDGTMKYAEPLEEDKDGLYKIALDIVLNCGFQFKIGKIDGKPVNTQIHFPVEFLR</sequence>
<dbReference type="RefSeq" id="WP_090258136.1">
    <property type="nucleotide sequence ID" value="NZ_FOIR01000001.1"/>
</dbReference>
<accession>A0A1I0P7P7</accession>
<dbReference type="GeneID" id="99986495"/>
<dbReference type="AlphaFoldDB" id="A0A1I0P7P7"/>
<feature type="chain" id="PRO_5011749781" description="TonB protein C-terminal" evidence="1">
    <location>
        <begin position="18"/>
        <end position="314"/>
    </location>
</feature>
<evidence type="ECO:0000256" key="1">
    <source>
        <dbReference type="SAM" id="SignalP"/>
    </source>
</evidence>
<gene>
    <name evidence="2" type="ORF">SAMN05216290_1775</name>
</gene>
<dbReference type="STRING" id="1267423.SAMN05216290_1775"/>
<dbReference type="OrthoDB" id="1377129at2"/>
<proteinExistence type="predicted"/>